<gene>
    <name evidence="1" type="ORF">MENTE1834_LOCUS8998</name>
</gene>
<reference evidence="1" key="1">
    <citation type="submission" date="2023-11" db="EMBL/GenBank/DDBJ databases">
        <authorList>
            <person name="Poullet M."/>
        </authorList>
    </citation>
    <scope>NUCLEOTIDE SEQUENCE</scope>
    <source>
        <strain evidence="1">E1834</strain>
    </source>
</reference>
<organism evidence="1 2">
    <name type="scientific">Meloidogyne enterolobii</name>
    <name type="common">Root-knot nematode worm</name>
    <name type="synonym">Meloidogyne mayaguensis</name>
    <dbReference type="NCBI Taxonomy" id="390850"/>
    <lineage>
        <taxon>Eukaryota</taxon>
        <taxon>Metazoa</taxon>
        <taxon>Ecdysozoa</taxon>
        <taxon>Nematoda</taxon>
        <taxon>Chromadorea</taxon>
        <taxon>Rhabditida</taxon>
        <taxon>Tylenchina</taxon>
        <taxon>Tylenchomorpha</taxon>
        <taxon>Tylenchoidea</taxon>
        <taxon>Meloidogynidae</taxon>
        <taxon>Meloidogyninae</taxon>
        <taxon>Meloidogyne</taxon>
    </lineage>
</organism>
<dbReference type="EMBL" id="CAVMJV010000008">
    <property type="protein sequence ID" value="CAK5036332.1"/>
    <property type="molecule type" value="Genomic_DNA"/>
</dbReference>
<proteinExistence type="predicted"/>
<protein>
    <submittedName>
        <fullName evidence="1">Uncharacterized protein</fullName>
    </submittedName>
</protein>
<name>A0ACB0Y842_MELEN</name>
<dbReference type="Proteomes" id="UP001497535">
    <property type="component" value="Unassembled WGS sequence"/>
</dbReference>
<accession>A0ACB0Y842</accession>
<evidence type="ECO:0000313" key="2">
    <source>
        <dbReference type="Proteomes" id="UP001497535"/>
    </source>
</evidence>
<keyword evidence="2" id="KW-1185">Reference proteome</keyword>
<comment type="caution">
    <text evidence="1">The sequence shown here is derived from an EMBL/GenBank/DDBJ whole genome shotgun (WGS) entry which is preliminary data.</text>
</comment>
<evidence type="ECO:0000313" key="1">
    <source>
        <dbReference type="EMBL" id="CAK5036332.1"/>
    </source>
</evidence>
<sequence length="143" mass="16443">MKLYLEAFVKFLFRYFFVREVNVTRLLSPEFQHSLDLYDKVMEFDSKGIEHGLSNKDAHGKRFKPKWNIWGGLYFAGTIFTTIGYGDIVAETIGGKCLVVIYALIGIPLSKLGIFNLKFSFLDNVRMIHLEHLKRLSGGSCVW</sequence>